<evidence type="ECO:0000313" key="1">
    <source>
        <dbReference type="EMBL" id="QXQ12704.1"/>
    </source>
</evidence>
<gene>
    <name evidence="1" type="ORF">KV203_12185</name>
</gene>
<reference evidence="1" key="1">
    <citation type="submission" date="2021-07" db="EMBL/GenBank/DDBJ databases">
        <title>Candidatus Kaistella beijingensis sp. nov. isolated from a municipal wastewater treatment plant is involved in sludge foaming.</title>
        <authorList>
            <person name="Song Y."/>
            <person name="Liu S.-J."/>
        </authorList>
    </citation>
    <scope>NUCLEOTIDE SEQUENCE</scope>
    <source>
        <strain evidence="1">DSM 43998</strain>
    </source>
</reference>
<accession>A0ABX8S4G5</accession>
<proteinExistence type="predicted"/>
<protein>
    <submittedName>
        <fullName evidence="1">Uncharacterized protein</fullName>
    </submittedName>
</protein>
<evidence type="ECO:0000313" key="2">
    <source>
        <dbReference type="Proteomes" id="UP000887023"/>
    </source>
</evidence>
<name>A0ABX8S4G5_9ACTN</name>
<dbReference type="EMBL" id="CP079105">
    <property type="protein sequence ID" value="QXQ12704.1"/>
    <property type="molecule type" value="Genomic_DNA"/>
</dbReference>
<organism evidence="1 2">
    <name type="scientific">Skermania pinensis</name>
    <dbReference type="NCBI Taxonomy" id="39122"/>
    <lineage>
        <taxon>Bacteria</taxon>
        <taxon>Bacillati</taxon>
        <taxon>Actinomycetota</taxon>
        <taxon>Actinomycetes</taxon>
        <taxon>Mycobacteriales</taxon>
        <taxon>Gordoniaceae</taxon>
        <taxon>Skermania</taxon>
    </lineage>
</organism>
<keyword evidence="2" id="KW-1185">Reference proteome</keyword>
<sequence>MAVEFYSRSLMSSEATPHTARCVGGDSWVVSWLPGRTISGDQAAAAMSFASALAAENSVSDTAWSESTWAALDSWAAALGLTAREAAFMVRLEHHPLVRSGTCDVAEG</sequence>
<dbReference type="Proteomes" id="UP000887023">
    <property type="component" value="Chromosome"/>
</dbReference>
<dbReference type="RefSeq" id="WP_066467332.1">
    <property type="nucleotide sequence ID" value="NZ_CBCRUZ010000012.1"/>
</dbReference>